<reference evidence="6 7" key="1">
    <citation type="journal article" date="2017" name="Front. Microbiol.">
        <title>Phaeobacter piscinae sp. nov., a species of the Roseobacter group and potential aquaculture probiont.</title>
        <authorList>
            <person name="Sonnenschein E.C."/>
            <person name="Phippen C.B.W."/>
            <person name="Nielsen K.F."/>
            <person name="Mateiu R.V."/>
            <person name="Melchiorsen J."/>
            <person name="Gram L."/>
            <person name="Overmann J."/>
            <person name="Freese H.M."/>
        </authorList>
    </citation>
    <scope>NUCLEOTIDE SEQUENCE [LARGE SCALE GENOMIC DNA]</scope>
    <source>
        <strain evidence="6 7">P13</strain>
    </source>
</reference>
<organism evidence="6 7">
    <name type="scientific">Phaeobacter piscinae</name>
    <dbReference type="NCBI Taxonomy" id="1580596"/>
    <lineage>
        <taxon>Bacteria</taxon>
        <taxon>Pseudomonadati</taxon>
        <taxon>Pseudomonadota</taxon>
        <taxon>Alphaproteobacteria</taxon>
        <taxon>Rhodobacterales</taxon>
        <taxon>Roseobacteraceae</taxon>
        <taxon>Phaeobacter</taxon>
    </lineage>
</organism>
<protein>
    <submittedName>
        <fullName evidence="6">HTH-type transcriptional regulator, lysR family</fullName>
    </submittedName>
</protein>
<name>A0AAN1GTI8_9RHOB</name>
<dbReference type="RefSeq" id="WP_096872769.1">
    <property type="nucleotide sequence ID" value="NZ_CP010656.1"/>
</dbReference>
<dbReference type="AlphaFoldDB" id="A0AAN1GTI8"/>
<proteinExistence type="inferred from homology"/>
<accession>A0AAN1GTI8</accession>
<dbReference type="PANTHER" id="PTHR30126:SF98">
    <property type="entry name" value="HTH-TYPE TRANSCRIPTIONAL ACTIVATOR BAUR"/>
    <property type="match status" value="1"/>
</dbReference>
<feature type="domain" description="HTH lysR-type" evidence="5">
    <location>
        <begin position="9"/>
        <end position="66"/>
    </location>
</feature>
<gene>
    <name evidence="6" type="ORF">PhaeoP13_03040</name>
</gene>
<dbReference type="PANTHER" id="PTHR30126">
    <property type="entry name" value="HTH-TYPE TRANSCRIPTIONAL REGULATOR"/>
    <property type="match status" value="1"/>
</dbReference>
<keyword evidence="2" id="KW-0805">Transcription regulation</keyword>
<comment type="similarity">
    <text evidence="1">Belongs to the LysR transcriptional regulatory family.</text>
</comment>
<dbReference type="InterPro" id="IPR000847">
    <property type="entry name" value="LysR_HTH_N"/>
</dbReference>
<dbReference type="InterPro" id="IPR005119">
    <property type="entry name" value="LysR_subst-bd"/>
</dbReference>
<evidence type="ECO:0000313" key="6">
    <source>
        <dbReference type="EMBL" id="ATG44938.1"/>
    </source>
</evidence>
<dbReference type="Gene3D" id="3.40.190.290">
    <property type="match status" value="1"/>
</dbReference>
<dbReference type="EMBL" id="CP010767">
    <property type="protein sequence ID" value="ATG44938.1"/>
    <property type="molecule type" value="Genomic_DNA"/>
</dbReference>
<sequence>MVARQVSKVDIHLLRVFCVVVDAEGFSNAQVVLNVATSTISRQISELETRLGMRLCDRGRTGFRVTEKGDTVYQAAQKLFGALGEFQETVDGSRGRLFGHLALGVIENWASNNSAPIVRSLSKFTAMAPDVKIELHSLAPNDIEFAVLDGKVPIGIGPFHSPKPGLVYNDICKETVCLYCGSGHPLFAIDCPEEQEKQLRKSLFAKRAYLNEDTVAPKTRHLPSNAIGHQMEAIALLILTDRYVGYLPSYFAKDWVAGGRMKNIANGGFDRPVTVQTAVRRGAKLNHVGRTFLEILLEEAGAEQPR</sequence>
<dbReference type="Pfam" id="PF00126">
    <property type="entry name" value="HTH_1"/>
    <property type="match status" value="1"/>
</dbReference>
<dbReference type="GO" id="GO:0000976">
    <property type="term" value="F:transcription cis-regulatory region binding"/>
    <property type="evidence" value="ECO:0007669"/>
    <property type="project" value="TreeGrafter"/>
</dbReference>
<dbReference type="InterPro" id="IPR036390">
    <property type="entry name" value="WH_DNA-bd_sf"/>
</dbReference>
<evidence type="ECO:0000256" key="1">
    <source>
        <dbReference type="ARBA" id="ARBA00009437"/>
    </source>
</evidence>
<dbReference type="SUPFAM" id="SSF53850">
    <property type="entry name" value="Periplasmic binding protein-like II"/>
    <property type="match status" value="1"/>
</dbReference>
<dbReference type="SUPFAM" id="SSF46785">
    <property type="entry name" value="Winged helix' DNA-binding domain"/>
    <property type="match status" value="1"/>
</dbReference>
<evidence type="ECO:0000256" key="2">
    <source>
        <dbReference type="ARBA" id="ARBA00023015"/>
    </source>
</evidence>
<dbReference type="Proteomes" id="UP000218606">
    <property type="component" value="Chromosome"/>
</dbReference>
<dbReference type="InterPro" id="IPR036388">
    <property type="entry name" value="WH-like_DNA-bd_sf"/>
</dbReference>
<keyword evidence="3" id="KW-0238">DNA-binding</keyword>
<dbReference type="Gene3D" id="1.10.10.10">
    <property type="entry name" value="Winged helix-like DNA-binding domain superfamily/Winged helix DNA-binding domain"/>
    <property type="match status" value="1"/>
</dbReference>
<dbReference type="GO" id="GO:0003700">
    <property type="term" value="F:DNA-binding transcription factor activity"/>
    <property type="evidence" value="ECO:0007669"/>
    <property type="project" value="InterPro"/>
</dbReference>
<evidence type="ECO:0000256" key="3">
    <source>
        <dbReference type="ARBA" id="ARBA00023125"/>
    </source>
</evidence>
<evidence type="ECO:0000256" key="4">
    <source>
        <dbReference type="ARBA" id="ARBA00023163"/>
    </source>
</evidence>
<dbReference type="CDD" id="cd05466">
    <property type="entry name" value="PBP2_LTTR_substrate"/>
    <property type="match status" value="1"/>
</dbReference>
<dbReference type="Pfam" id="PF03466">
    <property type="entry name" value="LysR_substrate"/>
    <property type="match status" value="1"/>
</dbReference>
<evidence type="ECO:0000313" key="7">
    <source>
        <dbReference type="Proteomes" id="UP000218606"/>
    </source>
</evidence>
<evidence type="ECO:0000259" key="5">
    <source>
        <dbReference type="PROSITE" id="PS50931"/>
    </source>
</evidence>
<dbReference type="PROSITE" id="PS50931">
    <property type="entry name" value="HTH_LYSR"/>
    <property type="match status" value="1"/>
</dbReference>
<keyword evidence="4" id="KW-0804">Transcription</keyword>